<dbReference type="GO" id="GO:0008757">
    <property type="term" value="F:S-adenosylmethionine-dependent methyltransferase activity"/>
    <property type="evidence" value="ECO:0007669"/>
    <property type="project" value="InterPro"/>
</dbReference>
<comment type="caution">
    <text evidence="2">The sequence shown here is derived from an EMBL/GenBank/DDBJ whole genome shotgun (WGS) entry which is preliminary data.</text>
</comment>
<keyword evidence="2" id="KW-0808">Transferase</keyword>
<dbReference type="CDD" id="cd02440">
    <property type="entry name" value="AdoMet_MTases"/>
    <property type="match status" value="1"/>
</dbReference>
<gene>
    <name evidence="2" type="ORF">ENY07_01970</name>
</gene>
<evidence type="ECO:0000259" key="1">
    <source>
        <dbReference type="Pfam" id="PF08241"/>
    </source>
</evidence>
<accession>A0A8J4M4Q5</accession>
<dbReference type="SUPFAM" id="SSF53335">
    <property type="entry name" value="S-adenosyl-L-methionine-dependent methyltransferases"/>
    <property type="match status" value="1"/>
</dbReference>
<sequence>MATDAHALMEFYATPLGGMVARLLRARLAALWPGEATGLAVLGLGYASPYLRLWRETAARVIAALPAQIGAARWPAGAPGLSCTVEEDALPFPDLYFDRVLLVHGLEAADNARRMLREVWRVLKDDGRLLVVAPNRVGLWAQVEATPFGQGQPYSPGQIGRLLADALFQVVRRDTALYPPPLRFRFALRAAPAIERAGHVVAPRFAGLTLSEAVKDVYAALPARKATRRRLVLADAGPMPRAGAQQTEEF</sequence>
<dbReference type="Pfam" id="PF08241">
    <property type="entry name" value="Methyltransf_11"/>
    <property type="match status" value="1"/>
</dbReference>
<dbReference type="InterPro" id="IPR029063">
    <property type="entry name" value="SAM-dependent_MTases_sf"/>
</dbReference>
<dbReference type="InterPro" id="IPR013216">
    <property type="entry name" value="Methyltransf_11"/>
</dbReference>
<reference evidence="2" key="1">
    <citation type="journal article" date="2020" name="mSystems">
        <title>Genome- and Community-Level Interaction Insights into Carbon Utilization and Element Cycling Functions of Hydrothermarchaeota in Hydrothermal Sediment.</title>
        <authorList>
            <person name="Zhou Z."/>
            <person name="Liu Y."/>
            <person name="Xu W."/>
            <person name="Pan J."/>
            <person name="Luo Z.H."/>
            <person name="Li M."/>
        </authorList>
    </citation>
    <scope>NUCLEOTIDE SEQUENCE</scope>
    <source>
        <strain evidence="2">SpSt-997</strain>
    </source>
</reference>
<evidence type="ECO:0000313" key="2">
    <source>
        <dbReference type="EMBL" id="HGC41977.1"/>
    </source>
</evidence>
<keyword evidence="2" id="KW-0489">Methyltransferase</keyword>
<protein>
    <submittedName>
        <fullName evidence="2">Class I SAM-dependent methyltransferase</fullName>
    </submittedName>
</protein>
<proteinExistence type="predicted"/>
<organism evidence="2">
    <name type="scientific">Acidicaldus sp</name>
    <dbReference type="NCBI Taxonomy" id="1872105"/>
    <lineage>
        <taxon>Bacteria</taxon>
        <taxon>Pseudomonadati</taxon>
        <taxon>Pseudomonadota</taxon>
        <taxon>Alphaproteobacteria</taxon>
        <taxon>Acetobacterales</taxon>
        <taxon>Acetobacteraceae</taxon>
        <taxon>Acidicaldus</taxon>
    </lineage>
</organism>
<dbReference type="GO" id="GO:0032259">
    <property type="term" value="P:methylation"/>
    <property type="evidence" value="ECO:0007669"/>
    <property type="project" value="UniProtKB-KW"/>
</dbReference>
<feature type="domain" description="Methyltransferase type 11" evidence="1">
    <location>
        <begin position="67"/>
        <end position="131"/>
    </location>
</feature>
<dbReference type="AlphaFoldDB" id="A0A8J4M4Q5"/>
<dbReference type="Gene3D" id="3.40.50.150">
    <property type="entry name" value="Vaccinia Virus protein VP39"/>
    <property type="match status" value="1"/>
</dbReference>
<dbReference type="EMBL" id="DTQM01000040">
    <property type="protein sequence ID" value="HGC41977.1"/>
    <property type="molecule type" value="Genomic_DNA"/>
</dbReference>
<name>A0A8J4M4Q5_9PROT</name>